<keyword evidence="3" id="KW-0812">Transmembrane</keyword>
<name>A0A328C7J3_9DELT</name>
<dbReference type="GO" id="GO:0019867">
    <property type="term" value="C:outer membrane"/>
    <property type="evidence" value="ECO:0007669"/>
    <property type="project" value="InterPro"/>
</dbReference>
<feature type="domain" description="POTRA" evidence="6">
    <location>
        <begin position="38"/>
        <end position="121"/>
    </location>
</feature>
<evidence type="ECO:0000259" key="6">
    <source>
        <dbReference type="PROSITE" id="PS51779"/>
    </source>
</evidence>
<dbReference type="Pfam" id="PF01103">
    <property type="entry name" value="Omp85"/>
    <property type="match status" value="1"/>
</dbReference>
<keyword evidence="8" id="KW-1185">Reference proteome</keyword>
<sequence length="449" mass="49932">MTNAVCAKGLAALGLFTALSLVAGVVNAQESQGGGESYRVDAIVVEGLLRTRREVVEQELLFGEGDRIEQAQLDESLQRLRNTGLFRAVDVDVVDTTVAAVGAPVATVESGRLLRVRVDERWTLLPSIRFGRGGDDVELLLGLQDANLFGSYLQLGGSFHRLAGVNSYSIWFRDPRFLSQRQALFVEGSLRNRVESVYDIAGDLKGGYAVSRRYFGSSLEREWRRWLTSGLYLSFSDDTFSYQRTEESRRIRQEERGGLPSEMQTLTLGTSTSLGRINRDSYLREGTLYTLRFNQSFHFGGEPTGSSRLEMSLLKFWKLPWQANLGVRAIMGFSNVEAEHLQFNAGGLNGLRGTVSMRYRGKNYWLFNAEYRIPSLDHRWLVLQHVAFVDAVGVTPYPYQIFGTTAFTTGVGLRLLSPKIYGLIVRIDYALPLGGADGPGLSFGAGQVF</sequence>
<dbReference type="Gene3D" id="3.10.20.310">
    <property type="entry name" value="membrane protein fhac"/>
    <property type="match status" value="1"/>
</dbReference>
<evidence type="ECO:0000313" key="7">
    <source>
        <dbReference type="EMBL" id="RAL23520.1"/>
    </source>
</evidence>
<reference evidence="7 8" key="1">
    <citation type="submission" date="2018-05" db="EMBL/GenBank/DDBJ databases">
        <title>Lujinxingia marina gen. nov. sp. nov., a new facultative anaerobic member of the class Deltaproteobacteria, and proposal of Lujinxingaceae fam. nov.</title>
        <authorList>
            <person name="Li C.-M."/>
        </authorList>
    </citation>
    <scope>NUCLEOTIDE SEQUENCE [LARGE SCALE GENOMIC DNA]</scope>
    <source>
        <strain evidence="7 8">B210</strain>
    </source>
</reference>
<dbReference type="PROSITE" id="PS51779">
    <property type="entry name" value="POTRA"/>
    <property type="match status" value="1"/>
</dbReference>
<evidence type="ECO:0000256" key="5">
    <source>
        <dbReference type="SAM" id="SignalP"/>
    </source>
</evidence>
<keyword evidence="2" id="KW-1134">Transmembrane beta strand</keyword>
<dbReference type="AlphaFoldDB" id="A0A328C7J3"/>
<dbReference type="PANTHER" id="PTHR12815:SF18">
    <property type="entry name" value="SORTING AND ASSEMBLY MACHINERY COMPONENT 50 HOMOLOG"/>
    <property type="match status" value="1"/>
</dbReference>
<evidence type="ECO:0000256" key="4">
    <source>
        <dbReference type="ARBA" id="ARBA00023136"/>
    </source>
</evidence>
<evidence type="ECO:0000256" key="1">
    <source>
        <dbReference type="ARBA" id="ARBA00004370"/>
    </source>
</evidence>
<dbReference type="InterPro" id="IPR010827">
    <property type="entry name" value="BamA/TamA_POTRA"/>
</dbReference>
<feature type="chain" id="PRO_5016323691" description="POTRA domain-containing protein" evidence="5">
    <location>
        <begin position="29"/>
        <end position="449"/>
    </location>
</feature>
<protein>
    <recommendedName>
        <fullName evidence="6">POTRA domain-containing protein</fullName>
    </recommendedName>
</protein>
<dbReference type="PANTHER" id="PTHR12815">
    <property type="entry name" value="SORTING AND ASSEMBLY MACHINERY SAMM50 PROTEIN FAMILY MEMBER"/>
    <property type="match status" value="1"/>
</dbReference>
<comment type="subcellular location">
    <subcellularLocation>
        <location evidence="1">Membrane</location>
    </subcellularLocation>
</comment>
<accession>A0A328C7J3</accession>
<dbReference type="Proteomes" id="UP000249169">
    <property type="component" value="Unassembled WGS sequence"/>
</dbReference>
<keyword evidence="4" id="KW-0472">Membrane</keyword>
<dbReference type="InterPro" id="IPR039910">
    <property type="entry name" value="D15-like"/>
</dbReference>
<dbReference type="InterPro" id="IPR000184">
    <property type="entry name" value="Bac_surfAg_D15"/>
</dbReference>
<feature type="signal peptide" evidence="5">
    <location>
        <begin position="1"/>
        <end position="28"/>
    </location>
</feature>
<organism evidence="7 8">
    <name type="scientific">Lujinxingia litoralis</name>
    <dbReference type="NCBI Taxonomy" id="2211119"/>
    <lineage>
        <taxon>Bacteria</taxon>
        <taxon>Deltaproteobacteria</taxon>
        <taxon>Bradymonadales</taxon>
        <taxon>Lujinxingiaceae</taxon>
        <taxon>Lujinxingia</taxon>
    </lineage>
</organism>
<dbReference type="RefSeq" id="WP_111728778.1">
    <property type="nucleotide sequence ID" value="NZ_QHKO01000002.1"/>
</dbReference>
<comment type="caution">
    <text evidence="7">The sequence shown here is derived from an EMBL/GenBank/DDBJ whole genome shotgun (WGS) entry which is preliminary data.</text>
</comment>
<evidence type="ECO:0000256" key="2">
    <source>
        <dbReference type="ARBA" id="ARBA00022452"/>
    </source>
</evidence>
<evidence type="ECO:0000256" key="3">
    <source>
        <dbReference type="ARBA" id="ARBA00022692"/>
    </source>
</evidence>
<proteinExistence type="predicted"/>
<evidence type="ECO:0000313" key="8">
    <source>
        <dbReference type="Proteomes" id="UP000249169"/>
    </source>
</evidence>
<dbReference type="InterPro" id="IPR034746">
    <property type="entry name" value="POTRA"/>
</dbReference>
<dbReference type="Gene3D" id="2.40.160.50">
    <property type="entry name" value="membrane protein fhac: a member of the omp85/tpsb transporter family"/>
    <property type="match status" value="1"/>
</dbReference>
<dbReference type="EMBL" id="QHKO01000002">
    <property type="protein sequence ID" value="RAL23520.1"/>
    <property type="molecule type" value="Genomic_DNA"/>
</dbReference>
<dbReference type="OrthoDB" id="366754at2"/>
<dbReference type="Pfam" id="PF07244">
    <property type="entry name" value="POTRA"/>
    <property type="match status" value="1"/>
</dbReference>
<keyword evidence="5" id="KW-0732">Signal</keyword>
<gene>
    <name evidence="7" type="ORF">DL240_04995</name>
</gene>